<reference evidence="1" key="1">
    <citation type="submission" date="2018-02" db="EMBL/GenBank/DDBJ databases">
        <title>Rhizophora mucronata_Transcriptome.</title>
        <authorList>
            <person name="Meera S.P."/>
            <person name="Sreeshan A."/>
            <person name="Augustine A."/>
        </authorList>
    </citation>
    <scope>NUCLEOTIDE SEQUENCE</scope>
    <source>
        <tissue evidence="1">Leaf</tissue>
    </source>
</reference>
<protein>
    <submittedName>
        <fullName evidence="1">Uncharacterized protein</fullName>
    </submittedName>
</protein>
<dbReference type="EMBL" id="GGEC01075848">
    <property type="protein sequence ID" value="MBX56332.1"/>
    <property type="molecule type" value="Transcribed_RNA"/>
</dbReference>
<name>A0A2P2PNL6_RHIMU</name>
<sequence length="70" mass="7666">MVSVLLLPYSDEPSFCLTSWTGLVNLAELESALGAALVLSIELDAVCESRGSSKTRLLMIHRWHGVYLTT</sequence>
<dbReference type="AlphaFoldDB" id="A0A2P2PNL6"/>
<proteinExistence type="predicted"/>
<organism evidence="1">
    <name type="scientific">Rhizophora mucronata</name>
    <name type="common">Asiatic mangrove</name>
    <dbReference type="NCBI Taxonomy" id="61149"/>
    <lineage>
        <taxon>Eukaryota</taxon>
        <taxon>Viridiplantae</taxon>
        <taxon>Streptophyta</taxon>
        <taxon>Embryophyta</taxon>
        <taxon>Tracheophyta</taxon>
        <taxon>Spermatophyta</taxon>
        <taxon>Magnoliopsida</taxon>
        <taxon>eudicotyledons</taxon>
        <taxon>Gunneridae</taxon>
        <taxon>Pentapetalae</taxon>
        <taxon>rosids</taxon>
        <taxon>fabids</taxon>
        <taxon>Malpighiales</taxon>
        <taxon>Rhizophoraceae</taxon>
        <taxon>Rhizophora</taxon>
    </lineage>
</organism>
<accession>A0A2P2PNL6</accession>
<evidence type="ECO:0000313" key="1">
    <source>
        <dbReference type="EMBL" id="MBX56332.1"/>
    </source>
</evidence>